<dbReference type="STRING" id="303518.ENSPNYP00000014352"/>
<organism evidence="1">
    <name type="scientific">Pundamilia nyererei</name>
    <dbReference type="NCBI Taxonomy" id="303518"/>
    <lineage>
        <taxon>Eukaryota</taxon>
        <taxon>Metazoa</taxon>
        <taxon>Chordata</taxon>
        <taxon>Craniata</taxon>
        <taxon>Vertebrata</taxon>
        <taxon>Euteleostomi</taxon>
        <taxon>Actinopterygii</taxon>
        <taxon>Neopterygii</taxon>
        <taxon>Teleostei</taxon>
        <taxon>Neoteleostei</taxon>
        <taxon>Acanthomorphata</taxon>
        <taxon>Ovalentaria</taxon>
        <taxon>Cichlomorphae</taxon>
        <taxon>Cichliformes</taxon>
        <taxon>Cichlidae</taxon>
        <taxon>African cichlids</taxon>
        <taxon>Pseudocrenilabrinae</taxon>
        <taxon>Haplochromini</taxon>
        <taxon>Pundamilia</taxon>
    </lineage>
</organism>
<proteinExistence type="predicted"/>
<dbReference type="Gene3D" id="2.40.10.10">
    <property type="entry name" value="Trypsin-like serine proteases"/>
    <property type="match status" value="2"/>
</dbReference>
<sequence>MYHGASGSPVFDGLGRVFGLHTAGYICDSVNSDESVIEYAIPLLTIFESFVENLKESENEELLKKVEKAAKRNPHLKEILNEPHGHQFRVKLSSDDTYTIDCVQPCTVLEAITSSNKYKKMVKGADVNVIIQMGTGDDESIVPTHFPCPCVGDHEVLTISCKSEKVESAQVHDSKIVHPRDAYSVFYFDTKGGQNYLCVYGGKGITVAEALKRDGRFTDDLGYFELVNINDKCKTECTDKIDNLENKKFQICLPQGANTESKKSTFNQGKENFGKIQESFSEIHKVKELLKLSKSVCLITGSSIKQGTGFVLFDNYVLTNAHLFEDWVQSKLPNCHESVNVTAVFNFEKHESEKNKINAKVFSGNKKFDYIILKLETEEVPPGLLKRFGPVPSDSEACIVGHPGGGVKKMDPICIIEKDRREEAVNKNCEDIKEYFITLYAVNQVIKNNPFENIYVTYNFVMYYGSSGCPVFDGHGRVFGLHTGGYFFGLLKPNQSVLKYAFPLFTLFENFVDNLKKEGYGEVVERVEEEEKGNPHLENIIASFVGSKQDRPEALLEECSDKME</sequence>
<accession>A0A3B4FUT6</accession>
<dbReference type="InterPro" id="IPR009003">
    <property type="entry name" value="Peptidase_S1_PA"/>
</dbReference>
<dbReference type="SUPFAM" id="SSF50494">
    <property type="entry name" value="Trypsin-like serine proteases"/>
    <property type="match status" value="2"/>
</dbReference>
<dbReference type="PANTHER" id="PTHR14389:SF3">
    <property type="entry name" value="PROTEIN FAM111A-LIKE"/>
    <property type="match status" value="1"/>
</dbReference>
<dbReference type="GO" id="GO:0000785">
    <property type="term" value="C:chromatin"/>
    <property type="evidence" value="ECO:0007669"/>
    <property type="project" value="TreeGrafter"/>
</dbReference>
<dbReference type="GO" id="GO:0005634">
    <property type="term" value="C:nucleus"/>
    <property type="evidence" value="ECO:0007669"/>
    <property type="project" value="TreeGrafter"/>
</dbReference>
<dbReference type="InterPro" id="IPR043504">
    <property type="entry name" value="Peptidase_S1_PA_chymotrypsin"/>
</dbReference>
<protein>
    <recommendedName>
        <fullName evidence="2">Serine protease</fullName>
    </recommendedName>
</protein>
<dbReference type="GO" id="GO:0006260">
    <property type="term" value="P:DNA replication"/>
    <property type="evidence" value="ECO:0007669"/>
    <property type="project" value="TreeGrafter"/>
</dbReference>
<dbReference type="Pfam" id="PF13365">
    <property type="entry name" value="Trypsin_2"/>
    <property type="match status" value="1"/>
</dbReference>
<dbReference type="PANTHER" id="PTHR14389">
    <property type="entry name" value="SI:CH1073-475A24.1"/>
    <property type="match status" value="1"/>
</dbReference>
<evidence type="ECO:0000313" key="1">
    <source>
        <dbReference type="Ensembl" id="ENSPNYP00000014352.1"/>
    </source>
</evidence>
<reference evidence="1" key="1">
    <citation type="submission" date="2023-09" db="UniProtKB">
        <authorList>
            <consortium name="Ensembl"/>
        </authorList>
    </citation>
    <scope>IDENTIFICATION</scope>
</reference>
<dbReference type="Ensembl" id="ENSPNYT00000014716.1">
    <property type="protein sequence ID" value="ENSPNYP00000014352.1"/>
    <property type="gene ID" value="ENSPNYG00000010877.1"/>
</dbReference>
<evidence type="ECO:0008006" key="2">
    <source>
        <dbReference type="Google" id="ProtNLM"/>
    </source>
</evidence>
<name>A0A3B4FUT6_9CICH</name>
<dbReference type="GeneTree" id="ENSGT00390000005182"/>
<dbReference type="AlphaFoldDB" id="A0A3B4FUT6"/>